<keyword evidence="4" id="KW-0597">Phosphoprotein</keyword>
<accession>A0A060X3L0</accession>
<dbReference type="PROSITE" id="PS50835">
    <property type="entry name" value="IG_LIKE"/>
    <property type="match status" value="3"/>
</dbReference>
<evidence type="ECO:0000259" key="25">
    <source>
        <dbReference type="PROSITE" id="PS50835"/>
    </source>
</evidence>
<comment type="subcellular location">
    <subcellularLocation>
        <location evidence="1">Cell membrane</location>
        <topology evidence="1">Single-pass type I membrane protein</topology>
    </subcellularLocation>
    <subcellularLocation>
        <location evidence="21">Membrane</location>
        <topology evidence="21">Single-pass type I membrane protein</topology>
    </subcellularLocation>
</comment>
<dbReference type="SUPFAM" id="SSF56112">
    <property type="entry name" value="Protein kinase-like (PK-like)"/>
    <property type="match status" value="1"/>
</dbReference>
<dbReference type="GO" id="GO:0005524">
    <property type="term" value="F:ATP binding"/>
    <property type="evidence" value="ECO:0007669"/>
    <property type="project" value="UniProtKB-UniRule"/>
</dbReference>
<evidence type="ECO:0000256" key="8">
    <source>
        <dbReference type="ARBA" id="ARBA00022741"/>
    </source>
</evidence>
<dbReference type="GO" id="GO:0005886">
    <property type="term" value="C:plasma membrane"/>
    <property type="evidence" value="ECO:0007669"/>
    <property type="project" value="UniProtKB-SubCell"/>
</dbReference>
<dbReference type="PROSITE" id="PS00109">
    <property type="entry name" value="PROTEIN_KINASE_TYR"/>
    <property type="match status" value="1"/>
</dbReference>
<dbReference type="InterPro" id="IPR011009">
    <property type="entry name" value="Kinase-like_dom_sf"/>
</dbReference>
<keyword evidence="6 21" id="KW-0812">Transmembrane</keyword>
<dbReference type="GO" id="GO:0043235">
    <property type="term" value="C:receptor complex"/>
    <property type="evidence" value="ECO:0007669"/>
    <property type="project" value="TreeGrafter"/>
</dbReference>
<evidence type="ECO:0000256" key="11">
    <source>
        <dbReference type="ARBA" id="ARBA00022843"/>
    </source>
</evidence>
<dbReference type="Gene3D" id="3.30.200.20">
    <property type="entry name" value="Phosphorylase Kinase, domain 1"/>
    <property type="match status" value="1"/>
</dbReference>
<dbReference type="PRINTS" id="PR01832">
    <property type="entry name" value="VEGFRECEPTOR"/>
</dbReference>
<feature type="region of interest" description="Disordered" evidence="22">
    <location>
        <begin position="1202"/>
        <end position="1259"/>
    </location>
</feature>
<organism evidence="26 27">
    <name type="scientific">Oncorhynchus mykiss</name>
    <name type="common">Rainbow trout</name>
    <name type="synonym">Salmo gairdneri</name>
    <dbReference type="NCBI Taxonomy" id="8022"/>
    <lineage>
        <taxon>Eukaryota</taxon>
        <taxon>Metazoa</taxon>
        <taxon>Chordata</taxon>
        <taxon>Craniata</taxon>
        <taxon>Vertebrata</taxon>
        <taxon>Euteleostomi</taxon>
        <taxon>Actinopterygii</taxon>
        <taxon>Neopterygii</taxon>
        <taxon>Teleostei</taxon>
        <taxon>Protacanthopterygii</taxon>
        <taxon>Salmoniformes</taxon>
        <taxon>Salmonidae</taxon>
        <taxon>Salmoninae</taxon>
        <taxon>Oncorhynchus</taxon>
    </lineage>
</organism>
<feature type="transmembrane region" description="Helical" evidence="23">
    <location>
        <begin position="670"/>
        <end position="698"/>
    </location>
</feature>
<evidence type="ECO:0000256" key="18">
    <source>
        <dbReference type="ARBA" id="ARBA00023319"/>
    </source>
</evidence>
<keyword evidence="12 23" id="KW-1133">Transmembrane helix</keyword>
<evidence type="ECO:0000256" key="14">
    <source>
        <dbReference type="ARBA" id="ARBA00023137"/>
    </source>
</evidence>
<dbReference type="GO" id="GO:0014911">
    <property type="term" value="P:positive regulation of smooth muscle cell migration"/>
    <property type="evidence" value="ECO:0007669"/>
    <property type="project" value="TreeGrafter"/>
</dbReference>
<evidence type="ECO:0000256" key="13">
    <source>
        <dbReference type="ARBA" id="ARBA00023136"/>
    </source>
</evidence>
<dbReference type="PROSITE" id="PS50011">
    <property type="entry name" value="PROTEIN_KINASE_DOM"/>
    <property type="match status" value="1"/>
</dbReference>
<reference evidence="26" key="1">
    <citation type="journal article" date="2014" name="Nat. Commun.">
        <title>The rainbow trout genome provides novel insights into evolution after whole-genome duplication in vertebrates.</title>
        <authorList>
            <person name="Berthelot C."/>
            <person name="Brunet F."/>
            <person name="Chalopin D."/>
            <person name="Juanchich A."/>
            <person name="Bernard M."/>
            <person name="Noel B."/>
            <person name="Bento P."/>
            <person name="Da Silva C."/>
            <person name="Labadie K."/>
            <person name="Alberti A."/>
            <person name="Aury J.M."/>
            <person name="Louis A."/>
            <person name="Dehais P."/>
            <person name="Bardou P."/>
            <person name="Montfort J."/>
            <person name="Klopp C."/>
            <person name="Cabau C."/>
            <person name="Gaspin C."/>
            <person name="Thorgaard G.H."/>
            <person name="Boussaha M."/>
            <person name="Quillet E."/>
            <person name="Guyomard R."/>
            <person name="Galiana D."/>
            <person name="Bobe J."/>
            <person name="Volff J.N."/>
            <person name="Genet C."/>
            <person name="Wincker P."/>
            <person name="Jaillon O."/>
            <person name="Roest Crollius H."/>
            <person name="Guiguen Y."/>
        </authorList>
    </citation>
    <scope>NUCLEOTIDE SEQUENCE [LARGE SCALE GENOMIC DNA]</scope>
</reference>
<dbReference type="InterPro" id="IPR036179">
    <property type="entry name" value="Ig-like_dom_sf"/>
</dbReference>
<protein>
    <recommendedName>
        <fullName evidence="2">receptor protein-tyrosine kinase</fullName>
        <ecNumber evidence="2">2.7.10.1</ecNumber>
    </recommendedName>
</protein>
<dbReference type="InterPro" id="IPR050122">
    <property type="entry name" value="RTK"/>
</dbReference>
<dbReference type="InterPro" id="IPR003598">
    <property type="entry name" value="Ig_sub2"/>
</dbReference>
<dbReference type="EMBL" id="FR904770">
    <property type="protein sequence ID" value="CDQ71455.1"/>
    <property type="molecule type" value="Genomic_DNA"/>
</dbReference>
<dbReference type="SUPFAM" id="SSF48726">
    <property type="entry name" value="Immunoglobulin"/>
    <property type="match status" value="3"/>
</dbReference>
<dbReference type="InterPro" id="IPR013098">
    <property type="entry name" value="Ig_I-set"/>
</dbReference>
<evidence type="ECO:0000256" key="9">
    <source>
        <dbReference type="ARBA" id="ARBA00022777"/>
    </source>
</evidence>
<keyword evidence="18 21" id="KW-0393">Immunoglobulin domain</keyword>
<evidence type="ECO:0000256" key="21">
    <source>
        <dbReference type="RuleBase" id="RU000311"/>
    </source>
</evidence>
<dbReference type="PROSITE" id="PS00240">
    <property type="entry name" value="RECEPTOR_TYR_KIN_III"/>
    <property type="match status" value="1"/>
</dbReference>
<evidence type="ECO:0000256" key="16">
    <source>
        <dbReference type="ARBA" id="ARBA00023170"/>
    </source>
</evidence>
<dbReference type="GO" id="GO:0001525">
    <property type="term" value="P:angiogenesis"/>
    <property type="evidence" value="ECO:0007669"/>
    <property type="project" value="TreeGrafter"/>
</dbReference>
<dbReference type="Gene3D" id="1.10.510.10">
    <property type="entry name" value="Transferase(Phosphotransferase) domain 1"/>
    <property type="match status" value="1"/>
</dbReference>
<evidence type="ECO:0000256" key="22">
    <source>
        <dbReference type="SAM" id="MobiDB-lite"/>
    </source>
</evidence>
<dbReference type="Pfam" id="PF13895">
    <property type="entry name" value="Ig_2"/>
    <property type="match status" value="1"/>
</dbReference>
<keyword evidence="11" id="KW-0832">Ubl conjugation</keyword>
<dbReference type="GO" id="GO:0001667">
    <property type="term" value="P:ameboidal-type cell migration"/>
    <property type="evidence" value="ECO:0007669"/>
    <property type="project" value="UniProtKB-ARBA"/>
</dbReference>
<keyword evidence="7" id="KW-0677">Repeat</keyword>
<dbReference type="InterPro" id="IPR003599">
    <property type="entry name" value="Ig_sub"/>
</dbReference>
<evidence type="ECO:0000256" key="23">
    <source>
        <dbReference type="SAM" id="Phobius"/>
    </source>
</evidence>
<feature type="compositionally biased region" description="Acidic residues" evidence="22">
    <location>
        <begin position="1226"/>
        <end position="1236"/>
    </location>
</feature>
<dbReference type="STRING" id="8022.A0A060X3L0"/>
<keyword evidence="5" id="KW-0808">Transferase</keyword>
<evidence type="ECO:0000256" key="3">
    <source>
        <dbReference type="ARBA" id="ARBA00022475"/>
    </source>
</evidence>
<keyword evidence="16 21" id="KW-0675">Receptor</keyword>
<keyword evidence="15" id="KW-1015">Disulfide bond</keyword>
<evidence type="ECO:0000256" key="19">
    <source>
        <dbReference type="ARBA" id="ARBA00051243"/>
    </source>
</evidence>
<dbReference type="InterPro" id="IPR017441">
    <property type="entry name" value="Protein_kinase_ATP_BS"/>
</dbReference>
<keyword evidence="8 20" id="KW-0547">Nucleotide-binding</keyword>
<dbReference type="SMART" id="SM00408">
    <property type="entry name" value="IGc2"/>
    <property type="match status" value="3"/>
</dbReference>
<proteinExistence type="inferred from homology"/>
<evidence type="ECO:0000256" key="17">
    <source>
        <dbReference type="ARBA" id="ARBA00023180"/>
    </source>
</evidence>
<dbReference type="SMART" id="SM00409">
    <property type="entry name" value="IG"/>
    <property type="match status" value="3"/>
</dbReference>
<evidence type="ECO:0000256" key="7">
    <source>
        <dbReference type="ARBA" id="ARBA00022737"/>
    </source>
</evidence>
<dbReference type="GO" id="GO:0060326">
    <property type="term" value="P:cell chemotaxis"/>
    <property type="evidence" value="ECO:0007669"/>
    <property type="project" value="TreeGrafter"/>
</dbReference>
<evidence type="ECO:0000313" key="26">
    <source>
        <dbReference type="EMBL" id="CDQ71455.1"/>
    </source>
</evidence>
<dbReference type="InterPro" id="IPR000719">
    <property type="entry name" value="Prot_kinase_dom"/>
</dbReference>
<gene>
    <name evidence="26" type="ORF">GSONMT00016922001</name>
</gene>
<evidence type="ECO:0000259" key="24">
    <source>
        <dbReference type="PROSITE" id="PS50011"/>
    </source>
</evidence>
<feature type="domain" description="Ig-like" evidence="25">
    <location>
        <begin position="560"/>
        <end position="666"/>
    </location>
</feature>
<comment type="catalytic activity">
    <reaction evidence="19">
        <text>L-tyrosyl-[protein] + ATP = O-phospho-L-tyrosyl-[protein] + ADP + H(+)</text>
        <dbReference type="Rhea" id="RHEA:10596"/>
        <dbReference type="Rhea" id="RHEA-COMP:10136"/>
        <dbReference type="Rhea" id="RHEA-COMP:20101"/>
        <dbReference type="ChEBI" id="CHEBI:15378"/>
        <dbReference type="ChEBI" id="CHEBI:30616"/>
        <dbReference type="ChEBI" id="CHEBI:46858"/>
        <dbReference type="ChEBI" id="CHEBI:61978"/>
        <dbReference type="ChEBI" id="CHEBI:456216"/>
        <dbReference type="EC" id="2.7.10.1"/>
    </reaction>
</comment>
<dbReference type="PaxDb" id="8022-A0A060X3L0"/>
<dbReference type="PANTHER" id="PTHR24416:SF53">
    <property type="entry name" value="PLATELET-DERIVED GROWTH FACTOR RECEPTOR BETA"/>
    <property type="match status" value="1"/>
</dbReference>
<dbReference type="Pfam" id="PF25305">
    <property type="entry name" value="Ig_PDGFR_d4"/>
    <property type="match status" value="1"/>
</dbReference>
<dbReference type="EC" id="2.7.10.1" evidence="2"/>
<evidence type="ECO:0000256" key="12">
    <source>
        <dbReference type="ARBA" id="ARBA00022989"/>
    </source>
</evidence>
<evidence type="ECO:0000256" key="10">
    <source>
        <dbReference type="ARBA" id="ARBA00022840"/>
    </source>
</evidence>
<evidence type="ECO:0000313" key="27">
    <source>
        <dbReference type="Proteomes" id="UP000193380"/>
    </source>
</evidence>
<keyword evidence="13 23" id="KW-0472">Membrane</keyword>
<reference evidence="26" key="2">
    <citation type="submission" date="2014-03" db="EMBL/GenBank/DDBJ databases">
        <authorList>
            <person name="Genoscope - CEA"/>
        </authorList>
    </citation>
    <scope>NUCLEOTIDE SEQUENCE</scope>
</reference>
<feature type="domain" description="Protein kinase" evidence="24">
    <location>
        <begin position="742"/>
        <end position="1122"/>
    </location>
</feature>
<dbReference type="Pfam" id="PF07679">
    <property type="entry name" value="I-set"/>
    <property type="match status" value="1"/>
</dbReference>
<dbReference type="Gene3D" id="2.60.40.10">
    <property type="entry name" value="Immunoglobulins"/>
    <property type="match status" value="5"/>
</dbReference>
<feature type="domain" description="Ig-like" evidence="25">
    <location>
        <begin position="186"/>
        <end position="258"/>
    </location>
</feature>
<evidence type="ECO:0000256" key="20">
    <source>
        <dbReference type="PROSITE-ProRule" id="PRU10141"/>
    </source>
</evidence>
<dbReference type="FunFam" id="1.10.510.10:FF:000140">
    <property type="entry name" value="Platelet-derived growth factor receptor beta"/>
    <property type="match status" value="1"/>
</dbReference>
<keyword evidence="14" id="KW-0829">Tyrosine-protein kinase</keyword>
<dbReference type="PANTHER" id="PTHR24416">
    <property type="entry name" value="TYROSINE-PROTEIN KINASE RECEPTOR"/>
    <property type="match status" value="1"/>
</dbReference>
<evidence type="ECO:0000256" key="1">
    <source>
        <dbReference type="ARBA" id="ARBA00004251"/>
    </source>
</evidence>
<dbReference type="Gene3D" id="3.30.420.10">
    <property type="entry name" value="Ribonuclease H-like superfamily/Ribonuclease H"/>
    <property type="match status" value="1"/>
</dbReference>
<dbReference type="GO" id="GO:0003676">
    <property type="term" value="F:nucleic acid binding"/>
    <property type="evidence" value="ECO:0007669"/>
    <property type="project" value="InterPro"/>
</dbReference>
<comment type="similarity">
    <text evidence="21">Belongs to the protein kinase superfamily. Tyr protein kinase family. CSF-1/PDGF receptor subfamily.</text>
</comment>
<dbReference type="GO" id="GO:0048407">
    <property type="term" value="F:platelet-derived growth factor binding"/>
    <property type="evidence" value="ECO:0007669"/>
    <property type="project" value="TreeGrafter"/>
</dbReference>
<keyword evidence="3" id="KW-1003">Cell membrane</keyword>
<sequence length="1259" mass="142686">MLIEFLPPYSPFLNPIEEFFSAWRWKVYDRQPHTQMTLLAAIDAACENITVDACRGWIRHSKRFFHVALEGKISGVMWMRICGPTDRNVWMCRDSTTVLRAKLCLGVVSCKLWVGTLSLTQGSNSICWEECREENRGYNGDYNIQCFCFEICLQNNYLLKRITMRSVRVGTLHLTTILTALLHFCPEFCCLEISPSNSEVVMTAGDSMIITCSGWGTVEWRFKRDDNVPYFGVENQNTTSVLILDNVTWSQTGVYVCTEAWTDETIEVAVFVPDPDVWFIESFHGMVTKTSEEGIIPCVVTNPQINVTLYERDSDMHLKGVYIPSEGYRAPLEDRTYVCRGELNGEEKESQAFYVFSIVVPETIDAYINASKTVLKQGEPLTVNCTVHGVELVFFSWDYPNRDVDSIEPLTDVLSSQKMRSRLIVSKVTLANTGQYACHVHEGVQDQRATANVNITILEQGFVELRSVQDRNVSAQLHQNVELRVEIEAYPPPRVRWTKDDATVNGDNVVITKQEHETRYVSTLTLVRIRTEQKGLYTVHVANGDDTKKLTFDLEVKVPPQITDLSDHHLPGKRHAVTCVAEGVPSPTIQWFSCDSMLKCSNRSTVWQPLVSDPETLSVQTNVSFNESRMVGQVRSQVIFHKPQQVSVRCEASNERGLRRRDVKLVSSTFFSQVAVLAAVLALVVIVIISIIILIAVWRKKPRYEIRWKVIESVSLDGHEYIYVDPIHLPYDLAWEMPRDSLVLGRTLGSGAFGRVVEATAYGLSHSQSSTKVAVKMLKSTARRSETQALMSELKIMSHLGPHLNIVNLLGACTKQGPLYLVTEYCRYGDLVDYLHKNKHSFLQYYLEKNQEDSGCRISGGSTPLSQRKGYVSFGSECDGGYMDMSKDEPTVYVPMQELKDTIKYADIQPSPYESPYQHDHYQEQDQITTDPALFISDSTTLSYTDLIGFSYQVAKGMEFLASKNCVHRDLAARNVLICEGKLVKICDFGLARDIMHDSNYISKGSTFLPLKWMAPESIFHNLYTTLSDVWSYGILLWEIFTLGGTPYPDLPMNELFYSALKRGYRMAKPNHATDEVYEVMQKCWDEKHEKRPEFSFLVHTMGNMLTDSYKKRYCQVNDEFFKSDHPAVVRTKPRLSSPFLTPAITPSTAPDSLQDLNPYPLTGDFRPEADEEEVTTSYNDYIIPIPDPKPQEEVFSEANRMPMESPASSLALEDDEADSISQETAEADTIPEEEDLHANQALIPLESSGTPEVEDSFL</sequence>
<dbReference type="FunFam" id="3.30.200.20:FF:000025">
    <property type="entry name" value="Platelet-derived growth factor receptor alpha"/>
    <property type="match status" value="1"/>
</dbReference>
<dbReference type="InterPro" id="IPR036397">
    <property type="entry name" value="RNaseH_sf"/>
</dbReference>
<dbReference type="InterPro" id="IPR013783">
    <property type="entry name" value="Ig-like_fold"/>
</dbReference>
<dbReference type="InterPro" id="IPR020635">
    <property type="entry name" value="Tyr_kinase_cat_dom"/>
</dbReference>
<dbReference type="GO" id="GO:0005019">
    <property type="term" value="F:platelet-derived growth factor beta-receptor activity"/>
    <property type="evidence" value="ECO:0007669"/>
    <property type="project" value="TreeGrafter"/>
</dbReference>
<dbReference type="InterPro" id="IPR007110">
    <property type="entry name" value="Ig-like_dom"/>
</dbReference>
<dbReference type="InterPro" id="IPR001824">
    <property type="entry name" value="Tyr_kinase_rcpt_3_CS"/>
</dbReference>
<keyword evidence="17" id="KW-0325">Glycoprotein</keyword>
<dbReference type="SMART" id="SM00219">
    <property type="entry name" value="TyrKc"/>
    <property type="match status" value="1"/>
</dbReference>
<keyword evidence="9" id="KW-0418">Kinase</keyword>
<keyword evidence="10 20" id="KW-0067">ATP-binding</keyword>
<feature type="domain" description="Ig-like" evidence="25">
    <location>
        <begin position="361"/>
        <end position="456"/>
    </location>
</feature>
<feature type="binding site" evidence="20">
    <location>
        <position position="776"/>
    </location>
    <ligand>
        <name>ATP</name>
        <dbReference type="ChEBI" id="CHEBI:30616"/>
    </ligand>
</feature>
<dbReference type="Proteomes" id="UP000193380">
    <property type="component" value="Unassembled WGS sequence"/>
</dbReference>
<evidence type="ECO:0000256" key="4">
    <source>
        <dbReference type="ARBA" id="ARBA00022553"/>
    </source>
</evidence>
<dbReference type="AlphaFoldDB" id="A0A060X3L0"/>
<dbReference type="PROSITE" id="PS00107">
    <property type="entry name" value="PROTEIN_KINASE_ATP"/>
    <property type="match status" value="1"/>
</dbReference>
<dbReference type="InterPro" id="IPR001245">
    <property type="entry name" value="Ser-Thr/Tyr_kinase_cat_dom"/>
</dbReference>
<dbReference type="Pfam" id="PF07714">
    <property type="entry name" value="PK_Tyr_Ser-Thr"/>
    <property type="match status" value="1"/>
</dbReference>
<evidence type="ECO:0000256" key="5">
    <source>
        <dbReference type="ARBA" id="ARBA00022679"/>
    </source>
</evidence>
<evidence type="ECO:0000256" key="6">
    <source>
        <dbReference type="ARBA" id="ARBA00022692"/>
    </source>
</evidence>
<name>A0A060X3L0_ONCMY</name>
<evidence type="ECO:0000256" key="15">
    <source>
        <dbReference type="ARBA" id="ARBA00023157"/>
    </source>
</evidence>
<dbReference type="InterPro" id="IPR008266">
    <property type="entry name" value="Tyr_kinase_AS"/>
</dbReference>
<evidence type="ECO:0000256" key="2">
    <source>
        <dbReference type="ARBA" id="ARBA00011902"/>
    </source>
</evidence>